<comment type="caution">
    <text evidence="1">The sequence shown here is derived from an EMBL/GenBank/DDBJ whole genome shotgun (WGS) entry which is preliminary data.</text>
</comment>
<evidence type="ECO:0000313" key="2">
    <source>
        <dbReference type="Proteomes" id="UP000469462"/>
    </source>
</evidence>
<dbReference type="InterPro" id="IPR010982">
    <property type="entry name" value="Lambda_DNA-bd_dom_sf"/>
</dbReference>
<dbReference type="InterPro" id="IPR014057">
    <property type="entry name" value="HI1420"/>
</dbReference>
<accession>A0AAI9SDT1</accession>
<dbReference type="AlphaFoldDB" id="A0AAI9SDT1"/>
<dbReference type="GO" id="GO:0003677">
    <property type="term" value="F:DNA binding"/>
    <property type="evidence" value="ECO:0007669"/>
    <property type="project" value="InterPro"/>
</dbReference>
<proteinExistence type="predicted"/>
<protein>
    <recommendedName>
        <fullName evidence="3">Addiction module antidote protein</fullName>
    </recommendedName>
</protein>
<gene>
    <name evidence="1" type="ORF">GBM96_04590</name>
</gene>
<reference evidence="1 2" key="1">
    <citation type="submission" date="2019-10" db="EMBL/GenBank/DDBJ databases">
        <title>Genome diversity of Sutterella seckii.</title>
        <authorList>
            <person name="Chaplin A.V."/>
            <person name="Sokolova S.R."/>
            <person name="Mosin K.A."/>
            <person name="Ivanova E.L."/>
            <person name="Kochetkova T.O."/>
            <person name="Goltsov A.Y."/>
            <person name="Trofimov D.Y."/>
            <person name="Efimov B.A."/>
        </authorList>
    </citation>
    <scope>NUCLEOTIDE SEQUENCE [LARGE SCALE GENOMIC DNA]</scope>
    <source>
        <strain evidence="1 2">ASD3426</strain>
    </source>
</reference>
<evidence type="ECO:0000313" key="1">
    <source>
        <dbReference type="EMBL" id="KAB7651793.1"/>
    </source>
</evidence>
<name>A0AAI9SDT1_9BURK</name>
<dbReference type="SUPFAM" id="SSF47413">
    <property type="entry name" value="lambda repressor-like DNA-binding domains"/>
    <property type="match status" value="1"/>
</dbReference>
<sequence length="106" mass="11813">MARNLENQNAAFMPLDAPLIPSEEALLNHINVALKIGALDRAIELLGELTKGRGMSRFAMKTGLNRSHLYRALQVGGNPSLDLIMRVCEEMRLVIQVIPKSEIFQE</sequence>
<dbReference type="Proteomes" id="UP000469462">
    <property type="component" value="Unassembled WGS sequence"/>
</dbReference>
<organism evidence="1 2">
    <name type="scientific">Sutterella seckii</name>
    <dbReference type="NCBI Taxonomy" id="1944635"/>
    <lineage>
        <taxon>Bacteria</taxon>
        <taxon>Pseudomonadati</taxon>
        <taxon>Pseudomonadota</taxon>
        <taxon>Betaproteobacteria</taxon>
        <taxon>Burkholderiales</taxon>
        <taxon>Sutterellaceae</taxon>
        <taxon>Sutterella</taxon>
    </lineage>
</organism>
<evidence type="ECO:0008006" key="3">
    <source>
        <dbReference type="Google" id="ProtNLM"/>
    </source>
</evidence>
<dbReference type="RefSeq" id="WP_139687566.1">
    <property type="nucleotide sequence ID" value="NZ_WEHW01000010.1"/>
</dbReference>
<keyword evidence="2" id="KW-1185">Reference proteome</keyword>
<dbReference type="Pfam" id="PF21716">
    <property type="entry name" value="dnstrm_HI1420"/>
    <property type="match status" value="1"/>
</dbReference>
<dbReference type="EMBL" id="WEHW01000010">
    <property type="protein sequence ID" value="KAB7651793.1"/>
    <property type="molecule type" value="Genomic_DNA"/>
</dbReference>